<dbReference type="EMBL" id="JADEWL010000013">
    <property type="protein sequence ID" value="MBE9212336.1"/>
    <property type="molecule type" value="Genomic_DNA"/>
</dbReference>
<dbReference type="RefSeq" id="WP_193918280.1">
    <property type="nucleotide sequence ID" value="NZ_JADEWL010000013.1"/>
</dbReference>
<gene>
    <name evidence="1" type="ORF">IQ247_06375</name>
</gene>
<proteinExistence type="predicted"/>
<organism evidence="1 2">
    <name type="scientific">Plectonema cf. radiosum LEGE 06105</name>
    <dbReference type="NCBI Taxonomy" id="945769"/>
    <lineage>
        <taxon>Bacteria</taxon>
        <taxon>Bacillati</taxon>
        <taxon>Cyanobacteriota</taxon>
        <taxon>Cyanophyceae</taxon>
        <taxon>Oscillatoriophycideae</taxon>
        <taxon>Oscillatoriales</taxon>
        <taxon>Microcoleaceae</taxon>
        <taxon>Plectonema</taxon>
    </lineage>
</organism>
<comment type="caution">
    <text evidence="1">The sequence shown here is derived from an EMBL/GenBank/DDBJ whole genome shotgun (WGS) entry which is preliminary data.</text>
</comment>
<accession>A0A8J7FDN4</accession>
<name>A0A8J7FDN4_9CYAN</name>
<dbReference type="Proteomes" id="UP000620559">
    <property type="component" value="Unassembled WGS sequence"/>
</dbReference>
<keyword evidence="2" id="KW-1185">Reference proteome</keyword>
<sequence>MPFQKNNQLGAKKIVKGELDQLPICFKGRAGQKEKLKTIPDWQERLREFVDILIAGVDNLDRFD</sequence>
<protein>
    <submittedName>
        <fullName evidence="1">Uncharacterized protein</fullName>
    </submittedName>
</protein>
<dbReference type="AlphaFoldDB" id="A0A8J7FDN4"/>
<reference evidence="1" key="1">
    <citation type="submission" date="2020-10" db="EMBL/GenBank/DDBJ databases">
        <authorList>
            <person name="Castelo-Branco R."/>
            <person name="Eusebio N."/>
            <person name="Adriana R."/>
            <person name="Vieira A."/>
            <person name="Brugerolle De Fraissinette N."/>
            <person name="Rezende De Castro R."/>
            <person name="Schneider M.P."/>
            <person name="Vasconcelos V."/>
            <person name="Leao P.N."/>
        </authorList>
    </citation>
    <scope>NUCLEOTIDE SEQUENCE</scope>
    <source>
        <strain evidence="1">LEGE 06105</strain>
    </source>
</reference>
<evidence type="ECO:0000313" key="1">
    <source>
        <dbReference type="EMBL" id="MBE9212336.1"/>
    </source>
</evidence>
<evidence type="ECO:0000313" key="2">
    <source>
        <dbReference type="Proteomes" id="UP000620559"/>
    </source>
</evidence>